<dbReference type="Pfam" id="PF16860">
    <property type="entry name" value="CX9C"/>
    <property type="match status" value="1"/>
</dbReference>
<evidence type="ECO:0000313" key="3">
    <source>
        <dbReference type="Proteomes" id="UP001150925"/>
    </source>
</evidence>
<dbReference type="InterPro" id="IPR052848">
    <property type="entry name" value="CHCH_domain-containing_protein"/>
</dbReference>
<evidence type="ECO:0000313" key="2">
    <source>
        <dbReference type="EMBL" id="KAJ1964466.1"/>
    </source>
</evidence>
<dbReference type="GO" id="GO:0005758">
    <property type="term" value="C:mitochondrial intermembrane space"/>
    <property type="evidence" value="ECO:0007669"/>
    <property type="project" value="TreeGrafter"/>
</dbReference>
<protein>
    <recommendedName>
        <fullName evidence="1">IMS import disulfide relay-system CHCH-CHCH-like Cx9C domain-containing protein</fullName>
    </recommendedName>
</protein>
<proteinExistence type="predicted"/>
<dbReference type="OrthoDB" id="2581252at2759"/>
<dbReference type="GO" id="GO:0045333">
    <property type="term" value="P:cellular respiration"/>
    <property type="evidence" value="ECO:0007669"/>
    <property type="project" value="TreeGrafter"/>
</dbReference>
<name>A0A9W8E6Q8_9FUNG</name>
<evidence type="ECO:0000259" key="1">
    <source>
        <dbReference type="Pfam" id="PF16860"/>
    </source>
</evidence>
<organism evidence="2 3">
    <name type="scientific">Dispira parvispora</name>
    <dbReference type="NCBI Taxonomy" id="1520584"/>
    <lineage>
        <taxon>Eukaryota</taxon>
        <taxon>Fungi</taxon>
        <taxon>Fungi incertae sedis</taxon>
        <taxon>Zoopagomycota</taxon>
        <taxon>Kickxellomycotina</taxon>
        <taxon>Dimargaritomycetes</taxon>
        <taxon>Dimargaritales</taxon>
        <taxon>Dimargaritaceae</taxon>
        <taxon>Dispira</taxon>
    </lineage>
</organism>
<dbReference type="EMBL" id="JANBPY010000697">
    <property type="protein sequence ID" value="KAJ1964466.1"/>
    <property type="molecule type" value="Genomic_DNA"/>
</dbReference>
<dbReference type="InterPro" id="IPR031731">
    <property type="entry name" value="CX9C"/>
</dbReference>
<dbReference type="PANTHER" id="PTHR47106:SF1">
    <property type="entry name" value="COILED-COIL-HELIX-COILED-COIL-HELIX DOMAIN-CONTAINING PROTEIN 5"/>
    <property type="match status" value="1"/>
</dbReference>
<accession>A0A9W8E6Q8</accession>
<comment type="caution">
    <text evidence="2">The sequence shown here is derived from an EMBL/GenBank/DDBJ whole genome shotgun (WGS) entry which is preliminary data.</text>
</comment>
<gene>
    <name evidence="2" type="ORF">IWQ62_002922</name>
</gene>
<sequence length="108" mass="12199">MDGTLDEVTKHCGLQLRLYTDCIDTNKDTWQQTCLQQRQALTRCSETHVTLLKLVKEQCADVIKSYDQCVQTHSTNPEECVNALKALYDCTQRVAQDQPPKSVPPADS</sequence>
<reference evidence="2" key="1">
    <citation type="submission" date="2022-07" db="EMBL/GenBank/DDBJ databases">
        <title>Phylogenomic reconstructions and comparative analyses of Kickxellomycotina fungi.</title>
        <authorList>
            <person name="Reynolds N.K."/>
            <person name="Stajich J.E."/>
            <person name="Barry K."/>
            <person name="Grigoriev I.V."/>
            <person name="Crous P."/>
            <person name="Smith M.E."/>
        </authorList>
    </citation>
    <scope>NUCLEOTIDE SEQUENCE</scope>
    <source>
        <strain evidence="2">RSA 1196</strain>
    </source>
</reference>
<feature type="domain" description="IMS import disulfide relay-system CHCH-CHCH-like Cx9C" evidence="1">
    <location>
        <begin position="5"/>
        <end position="49"/>
    </location>
</feature>
<dbReference type="Proteomes" id="UP001150925">
    <property type="component" value="Unassembled WGS sequence"/>
</dbReference>
<dbReference type="PANTHER" id="PTHR47106">
    <property type="entry name" value="COILED-COIL-HELIX-COILED-COIL-HELIX DOMAIN-CONTAINING PROTEIN 5"/>
    <property type="match status" value="1"/>
</dbReference>
<dbReference type="AlphaFoldDB" id="A0A9W8E6Q8"/>
<dbReference type="PROSITE" id="PS51808">
    <property type="entry name" value="CHCH"/>
    <property type="match status" value="1"/>
</dbReference>
<dbReference type="Gene3D" id="1.10.287.2900">
    <property type="match status" value="2"/>
</dbReference>
<keyword evidence="3" id="KW-1185">Reference proteome</keyword>